<protein>
    <recommendedName>
        <fullName evidence="2">Cell wall-active antibiotics response LiaF-like C-terminal domain-containing protein</fullName>
    </recommendedName>
</protein>
<evidence type="ECO:0000259" key="2">
    <source>
        <dbReference type="Pfam" id="PF09922"/>
    </source>
</evidence>
<keyword evidence="4" id="KW-1185">Reference proteome</keyword>
<dbReference type="NCBIfam" id="NF040535">
    <property type="entry name" value="LiaF_C_term"/>
    <property type="match status" value="1"/>
</dbReference>
<dbReference type="EMBL" id="NQWI01000058">
    <property type="protein sequence ID" value="PDW02628.1"/>
    <property type="molecule type" value="Genomic_DNA"/>
</dbReference>
<dbReference type="OrthoDB" id="157892at2"/>
<dbReference type="InterPro" id="IPR024425">
    <property type="entry name" value="LiaF-like_C"/>
</dbReference>
<evidence type="ECO:0000313" key="3">
    <source>
        <dbReference type="EMBL" id="PDW02628.1"/>
    </source>
</evidence>
<evidence type="ECO:0000313" key="4">
    <source>
        <dbReference type="Proteomes" id="UP000220527"/>
    </source>
</evidence>
<evidence type="ECO:0000256" key="1">
    <source>
        <dbReference type="SAM" id="MobiDB-lite"/>
    </source>
</evidence>
<reference evidence="4" key="1">
    <citation type="submission" date="2017-08" db="EMBL/GenBank/DDBJ databases">
        <authorList>
            <person name="Grouzdev D.S."/>
            <person name="Gaisin V.A."/>
            <person name="Rysina M.S."/>
            <person name="Gorlenko V.M."/>
        </authorList>
    </citation>
    <scope>NUCLEOTIDE SEQUENCE [LARGE SCALE GENOMIC DNA]</scope>
    <source>
        <strain evidence="4">Kir15-3F</strain>
    </source>
</reference>
<dbReference type="Pfam" id="PF09922">
    <property type="entry name" value="LiaF-like_C"/>
    <property type="match status" value="1"/>
</dbReference>
<organism evidence="3 4">
    <name type="scientific">Candidatus Viridilinea mediisalina</name>
    <dbReference type="NCBI Taxonomy" id="2024553"/>
    <lineage>
        <taxon>Bacteria</taxon>
        <taxon>Bacillati</taxon>
        <taxon>Chloroflexota</taxon>
        <taxon>Chloroflexia</taxon>
        <taxon>Chloroflexales</taxon>
        <taxon>Chloroflexineae</taxon>
        <taxon>Oscillochloridaceae</taxon>
        <taxon>Candidatus Viridilinea</taxon>
    </lineage>
</organism>
<dbReference type="AlphaFoldDB" id="A0A2A6RID6"/>
<dbReference type="RefSeq" id="WP_097644530.1">
    <property type="nucleotide sequence ID" value="NZ_NQWI01000058.1"/>
</dbReference>
<sequence length="147" mass="16393">MGNFAIFSDIKRIVRGARLEEESVKTIFGDVKLDLTKAPLQAGDHDMHLLTLFGDIKVRIPEHIGLSINARTLFSDFEVETRSSGLDEKPGTNWQSENFAQASVRLYLSVEGLFGDIDVVRIPVDPVPALPQEPTGYEGQTRRLPQE</sequence>
<accession>A0A2A6RID6</accession>
<dbReference type="InterPro" id="IPR047793">
    <property type="entry name" value="LiaF_C"/>
</dbReference>
<dbReference type="Proteomes" id="UP000220527">
    <property type="component" value="Unassembled WGS sequence"/>
</dbReference>
<comment type="caution">
    <text evidence="3">The sequence shown here is derived from an EMBL/GenBank/DDBJ whole genome shotgun (WGS) entry which is preliminary data.</text>
</comment>
<proteinExistence type="predicted"/>
<feature type="region of interest" description="Disordered" evidence="1">
    <location>
        <begin position="128"/>
        <end position="147"/>
    </location>
</feature>
<name>A0A2A6RID6_9CHLR</name>
<gene>
    <name evidence="3" type="ORF">CJ255_12965</name>
</gene>
<feature type="domain" description="Cell wall-active antibiotics response LiaF-like C-terminal" evidence="2">
    <location>
        <begin position="18"/>
        <end position="119"/>
    </location>
</feature>